<feature type="chain" id="PRO_5026716528" evidence="3">
    <location>
        <begin position="22"/>
        <end position="433"/>
    </location>
</feature>
<evidence type="ECO:0000313" key="4">
    <source>
        <dbReference type="EMBL" id="TVZ05890.1"/>
    </source>
</evidence>
<evidence type="ECO:0000256" key="3">
    <source>
        <dbReference type="SAM" id="SignalP"/>
    </source>
</evidence>
<dbReference type="OrthoDB" id="358201at2"/>
<dbReference type="EMBL" id="RPFW01000002">
    <property type="protein sequence ID" value="TVZ05890.1"/>
    <property type="molecule type" value="Genomic_DNA"/>
</dbReference>
<gene>
    <name evidence="4" type="ORF">EAS64_14115</name>
</gene>
<evidence type="ECO:0000256" key="2">
    <source>
        <dbReference type="ARBA" id="ARBA00022448"/>
    </source>
</evidence>
<proteinExistence type="inferred from homology"/>
<dbReference type="Proteomes" id="UP000460272">
    <property type="component" value="Unassembled WGS sequence"/>
</dbReference>
<keyword evidence="2" id="KW-0813">Transport</keyword>
<organism evidence="4 5">
    <name type="scientific">Trebonia kvetii</name>
    <dbReference type="NCBI Taxonomy" id="2480626"/>
    <lineage>
        <taxon>Bacteria</taxon>
        <taxon>Bacillati</taxon>
        <taxon>Actinomycetota</taxon>
        <taxon>Actinomycetes</taxon>
        <taxon>Streptosporangiales</taxon>
        <taxon>Treboniaceae</taxon>
        <taxon>Trebonia</taxon>
    </lineage>
</organism>
<dbReference type="InterPro" id="IPR050490">
    <property type="entry name" value="Bact_solute-bd_prot1"/>
</dbReference>
<feature type="signal peptide" evidence="3">
    <location>
        <begin position="1"/>
        <end position="21"/>
    </location>
</feature>
<dbReference type="Gene3D" id="3.40.190.10">
    <property type="entry name" value="Periplasmic binding protein-like II"/>
    <property type="match status" value="2"/>
</dbReference>
<dbReference type="PROSITE" id="PS51257">
    <property type="entry name" value="PROKAR_LIPOPROTEIN"/>
    <property type="match status" value="1"/>
</dbReference>
<accession>A0A6P2C3Z7</accession>
<dbReference type="AlphaFoldDB" id="A0A6P2C3Z7"/>
<name>A0A6P2C3Z7_9ACTN</name>
<dbReference type="InterPro" id="IPR006059">
    <property type="entry name" value="SBP"/>
</dbReference>
<dbReference type="Pfam" id="PF01547">
    <property type="entry name" value="SBP_bac_1"/>
    <property type="match status" value="1"/>
</dbReference>
<keyword evidence="5" id="KW-1185">Reference proteome</keyword>
<comment type="similarity">
    <text evidence="1">Belongs to the bacterial solute-binding protein 1 family.</text>
</comment>
<dbReference type="PANTHER" id="PTHR43649:SF29">
    <property type="entry name" value="OSMOPROTECTIVE COMPOUNDS-BINDING PROTEIN GGTB"/>
    <property type="match status" value="1"/>
</dbReference>
<reference evidence="4 5" key="1">
    <citation type="submission" date="2018-11" db="EMBL/GenBank/DDBJ databases">
        <title>Trebonia kvetii gen.nov., sp.nov., a novel acidophilic actinobacterium, and proposal of the new actinobacterial family Treboniaceae fam. nov.</title>
        <authorList>
            <person name="Rapoport D."/>
            <person name="Sagova-Mareckova M."/>
            <person name="Sedlacek I."/>
            <person name="Provaznik J."/>
            <person name="Kralova S."/>
            <person name="Pavlinic D."/>
            <person name="Benes V."/>
            <person name="Kopecky J."/>
        </authorList>
    </citation>
    <scope>NUCLEOTIDE SEQUENCE [LARGE SCALE GENOMIC DNA]</scope>
    <source>
        <strain evidence="4 5">15Tr583</strain>
    </source>
</reference>
<keyword evidence="3" id="KW-0732">Signal</keyword>
<evidence type="ECO:0000256" key="1">
    <source>
        <dbReference type="ARBA" id="ARBA00008520"/>
    </source>
</evidence>
<sequence>MPRKSTGLLIAALLALTAGLAACGSSGGGSGSSSSSKVLKVWWYEGPGSAYQIAWDQAIKDFKEQHPGVTVQFSLKSFNQMQQNASMILNSSDVPDVMEYNKGDATTGLLSKQGLLTDLTPEASKYRWDKLLGPDLQVTARYDAKGVMGSGNWYGVSDYAEYLTVYYNKGMFAKYGIAVPTTMAQLTAAMDTFLKHGITPFANAGNDYMAMQYLYMMELSQATPQQVQDYERYTGKVDFHNTAWTNAVKTFQDWVSKGYIAKNSVGLTATQAGNNFETGKSPMLMSGSWWAGTFETEIKSFQWGTFLWPGNTLNAGSGGNLFVVPKNAASKDLAYDFINDTLQPDVQKLLANNGAVPIAARTGGVSNPLNVELIKNFQTLATNNGLAYYPDWPTPNFYNTLLAQTQDLMNGASGDSVLSTLQTNYDQYVSSLG</sequence>
<evidence type="ECO:0000313" key="5">
    <source>
        <dbReference type="Proteomes" id="UP000460272"/>
    </source>
</evidence>
<comment type="caution">
    <text evidence="4">The sequence shown here is derived from an EMBL/GenBank/DDBJ whole genome shotgun (WGS) entry which is preliminary data.</text>
</comment>
<dbReference type="PANTHER" id="PTHR43649">
    <property type="entry name" value="ARABINOSE-BINDING PROTEIN-RELATED"/>
    <property type="match status" value="1"/>
</dbReference>
<dbReference type="SUPFAM" id="SSF53850">
    <property type="entry name" value="Periplasmic binding protein-like II"/>
    <property type="match status" value="1"/>
</dbReference>
<protein>
    <submittedName>
        <fullName evidence="4">Extracellular solute-binding protein</fullName>
    </submittedName>
</protein>